<protein>
    <recommendedName>
        <fullName evidence="1">diguanylate cyclase</fullName>
        <ecNumber evidence="1">2.7.7.65</ecNumber>
    </recommendedName>
</protein>
<evidence type="ECO:0000313" key="6">
    <source>
        <dbReference type="EMBL" id="QCI27831.1"/>
    </source>
</evidence>
<comment type="catalytic activity">
    <reaction evidence="2">
        <text>2 GTP = 3',3'-c-di-GMP + 2 diphosphate</text>
        <dbReference type="Rhea" id="RHEA:24898"/>
        <dbReference type="ChEBI" id="CHEBI:33019"/>
        <dbReference type="ChEBI" id="CHEBI:37565"/>
        <dbReference type="ChEBI" id="CHEBI:58805"/>
        <dbReference type="EC" id="2.7.7.65"/>
    </reaction>
</comment>
<dbReference type="AlphaFoldDB" id="A0AAJ4UY12"/>
<accession>A0AAJ4UY12</accession>
<dbReference type="EMBL" id="CP027432">
    <property type="protein sequence ID" value="QCI27831.1"/>
    <property type="molecule type" value="Genomic_DNA"/>
</dbReference>
<dbReference type="Pfam" id="PF00072">
    <property type="entry name" value="Response_reg"/>
    <property type="match status" value="2"/>
</dbReference>
<feature type="modified residue" description="4-aspartylphosphate" evidence="3">
    <location>
        <position position="168"/>
    </location>
</feature>
<evidence type="ECO:0000313" key="9">
    <source>
        <dbReference type="Proteomes" id="UP000298805"/>
    </source>
</evidence>
<reference evidence="7 8" key="2">
    <citation type="submission" date="2018-11" db="EMBL/GenBank/DDBJ databases">
        <title>Genomic Encyclopedia of Type Strains, Phase IV (KMG-IV): sequencing the most valuable type-strain genomes for metagenomic binning, comparative biology and taxonomic classification.</title>
        <authorList>
            <person name="Goeker M."/>
        </authorList>
    </citation>
    <scope>NUCLEOTIDE SEQUENCE [LARGE SCALE GENOMIC DNA]</scope>
    <source>
        <strain evidence="7 8">DSM 27783</strain>
    </source>
</reference>
<dbReference type="SMART" id="SM00448">
    <property type="entry name" value="REC"/>
    <property type="match status" value="2"/>
</dbReference>
<feature type="domain" description="Response regulatory" evidence="4">
    <location>
        <begin position="2"/>
        <end position="111"/>
    </location>
</feature>
<dbReference type="Gene3D" id="3.40.50.2300">
    <property type="match status" value="2"/>
</dbReference>
<dbReference type="Pfam" id="PF00990">
    <property type="entry name" value="GGDEF"/>
    <property type="match status" value="1"/>
</dbReference>
<sequence length="392" mass="45120">MNILIVEDNAMYSKILINYLSKKILFASFSTISSFKELKNNYDYDLFIVDFNLPDASGEQINFLLEKNKSVIIISASDSSEIKEKFNDKIVDFLKKDDSSTIEYLSRLIKRLQKNKNINVLLIEDSKAMRNFQANILKRININVITASDGEEGLEKLKQNDIDLLITDINLPKTDGIEVIKRVRKEKSIEEFPILAVSSNHDNTSSRALKKGANDFITKPFEKEEFIVRVNNLLEMFESIKKYKKEVMTDPLTGAYNRLYLQTKLDGLFKIYETKSIAMLDIDFFKQINDTYGHQCGDEVLQTFVKVIKNTIRRGDITIRYGGEEFLIFMPNVNKKEALIVVTKIRIALKDYDFTFSAGIADEGETLAEMIKIADERLYKAKESGRNRVIIQ</sequence>
<dbReference type="PANTHER" id="PTHR45138">
    <property type="entry name" value="REGULATORY COMPONENTS OF SENSORY TRANSDUCTION SYSTEM"/>
    <property type="match status" value="1"/>
</dbReference>
<evidence type="ECO:0000313" key="7">
    <source>
        <dbReference type="EMBL" id="ROR39992.1"/>
    </source>
</evidence>
<reference evidence="6" key="3">
    <citation type="submission" date="2019-06" db="EMBL/GenBank/DDBJ databases">
        <title>A comparative analysis of the Nautiliaceae.</title>
        <authorList>
            <person name="Grosche A."/>
            <person name="Smedile F."/>
            <person name="Vetriani C."/>
        </authorList>
    </citation>
    <scope>NUCLEOTIDE SEQUENCE</scope>
    <source>
        <strain evidence="6">TB6</strain>
    </source>
</reference>
<dbReference type="SUPFAM" id="SSF52172">
    <property type="entry name" value="CheY-like"/>
    <property type="match status" value="2"/>
</dbReference>
<dbReference type="InterPro" id="IPR029787">
    <property type="entry name" value="Nucleotide_cyclase"/>
</dbReference>
<evidence type="ECO:0000313" key="8">
    <source>
        <dbReference type="Proteomes" id="UP000272781"/>
    </source>
</evidence>
<dbReference type="PROSITE" id="PS50887">
    <property type="entry name" value="GGDEF"/>
    <property type="match status" value="1"/>
</dbReference>
<dbReference type="CDD" id="cd01949">
    <property type="entry name" value="GGDEF"/>
    <property type="match status" value="1"/>
</dbReference>
<evidence type="ECO:0000259" key="5">
    <source>
        <dbReference type="PROSITE" id="PS50887"/>
    </source>
</evidence>
<dbReference type="PANTHER" id="PTHR45138:SF9">
    <property type="entry name" value="DIGUANYLATE CYCLASE DGCM-RELATED"/>
    <property type="match status" value="1"/>
</dbReference>
<dbReference type="InterPro" id="IPR011006">
    <property type="entry name" value="CheY-like_superfamily"/>
</dbReference>
<dbReference type="InterPro" id="IPR043128">
    <property type="entry name" value="Rev_trsase/Diguanyl_cyclase"/>
</dbReference>
<name>A0AAJ4UY12_9BACT</name>
<dbReference type="GO" id="GO:0005886">
    <property type="term" value="C:plasma membrane"/>
    <property type="evidence" value="ECO:0007669"/>
    <property type="project" value="TreeGrafter"/>
</dbReference>
<dbReference type="GO" id="GO:0052621">
    <property type="term" value="F:diguanylate cyclase activity"/>
    <property type="evidence" value="ECO:0007669"/>
    <property type="project" value="UniProtKB-EC"/>
</dbReference>
<dbReference type="EC" id="2.7.7.65" evidence="1"/>
<dbReference type="EMBL" id="RJVK01000002">
    <property type="protein sequence ID" value="ROR39992.1"/>
    <property type="molecule type" value="Genomic_DNA"/>
</dbReference>
<keyword evidence="9" id="KW-1185">Reference proteome</keyword>
<dbReference type="InterPro" id="IPR050469">
    <property type="entry name" value="Diguanylate_Cyclase"/>
</dbReference>
<dbReference type="InterPro" id="IPR000160">
    <property type="entry name" value="GGDEF_dom"/>
</dbReference>
<evidence type="ECO:0000256" key="1">
    <source>
        <dbReference type="ARBA" id="ARBA00012528"/>
    </source>
</evidence>
<dbReference type="Proteomes" id="UP000272781">
    <property type="component" value="Unassembled WGS sequence"/>
</dbReference>
<dbReference type="Proteomes" id="UP000298805">
    <property type="component" value="Chromosome"/>
</dbReference>
<dbReference type="Gene3D" id="3.30.70.270">
    <property type="match status" value="1"/>
</dbReference>
<dbReference type="PROSITE" id="PS50110">
    <property type="entry name" value="RESPONSE_REGULATORY"/>
    <property type="match status" value="2"/>
</dbReference>
<dbReference type="FunFam" id="3.30.70.270:FF:000001">
    <property type="entry name" value="Diguanylate cyclase domain protein"/>
    <property type="match status" value="1"/>
</dbReference>
<keyword evidence="3" id="KW-0597">Phosphoprotein</keyword>
<dbReference type="RefSeq" id="WP_123352376.1">
    <property type="nucleotide sequence ID" value="NZ_RJVK01000002.1"/>
</dbReference>
<dbReference type="SMART" id="SM00267">
    <property type="entry name" value="GGDEF"/>
    <property type="match status" value="1"/>
</dbReference>
<dbReference type="SUPFAM" id="SSF55073">
    <property type="entry name" value="Nucleotide cyclase"/>
    <property type="match status" value="1"/>
</dbReference>
<dbReference type="GO" id="GO:1902201">
    <property type="term" value="P:negative regulation of bacterial-type flagellum-dependent cell motility"/>
    <property type="evidence" value="ECO:0007669"/>
    <property type="project" value="TreeGrafter"/>
</dbReference>
<evidence type="ECO:0000256" key="2">
    <source>
        <dbReference type="ARBA" id="ARBA00034247"/>
    </source>
</evidence>
<proteinExistence type="predicted"/>
<feature type="domain" description="Response regulatory" evidence="4">
    <location>
        <begin position="119"/>
        <end position="234"/>
    </location>
</feature>
<organism evidence="7 8">
    <name type="scientific">Caminibacter pacificus</name>
    <dbReference type="NCBI Taxonomy" id="1424653"/>
    <lineage>
        <taxon>Bacteria</taxon>
        <taxon>Pseudomonadati</taxon>
        <taxon>Campylobacterota</taxon>
        <taxon>Epsilonproteobacteria</taxon>
        <taxon>Nautiliales</taxon>
        <taxon>Nautiliaceae</taxon>
        <taxon>Caminibacter</taxon>
    </lineage>
</organism>
<dbReference type="InterPro" id="IPR001789">
    <property type="entry name" value="Sig_transdc_resp-reg_receiver"/>
</dbReference>
<reference evidence="9" key="1">
    <citation type="submission" date="2018-03" db="EMBL/GenBank/DDBJ databases">
        <title>A comparative analysis of the Nautiliaceae.</title>
        <authorList>
            <person name="Grosche A."/>
            <person name="Smedile F."/>
            <person name="Vetriani C."/>
        </authorList>
    </citation>
    <scope>NUCLEOTIDE SEQUENCE [LARGE SCALE GENOMIC DNA]</scope>
    <source>
        <strain evidence="9">TB6</strain>
    </source>
</reference>
<evidence type="ECO:0000259" key="4">
    <source>
        <dbReference type="PROSITE" id="PS50110"/>
    </source>
</evidence>
<feature type="domain" description="GGDEF" evidence="5">
    <location>
        <begin position="273"/>
        <end position="392"/>
    </location>
</feature>
<evidence type="ECO:0000256" key="3">
    <source>
        <dbReference type="PROSITE-ProRule" id="PRU00169"/>
    </source>
</evidence>
<dbReference type="NCBIfam" id="TIGR00254">
    <property type="entry name" value="GGDEF"/>
    <property type="match status" value="1"/>
</dbReference>
<feature type="modified residue" description="4-aspartylphosphate" evidence="3">
    <location>
        <position position="50"/>
    </location>
</feature>
<dbReference type="GO" id="GO:0043709">
    <property type="term" value="P:cell adhesion involved in single-species biofilm formation"/>
    <property type="evidence" value="ECO:0007669"/>
    <property type="project" value="TreeGrafter"/>
</dbReference>
<dbReference type="GO" id="GO:0000160">
    <property type="term" value="P:phosphorelay signal transduction system"/>
    <property type="evidence" value="ECO:0007669"/>
    <property type="project" value="InterPro"/>
</dbReference>
<gene>
    <name evidence="6" type="ORF">C6V80_02280</name>
    <name evidence="7" type="ORF">EDC58_0972</name>
</gene>